<proteinExistence type="predicted"/>
<reference evidence="1" key="1">
    <citation type="journal article" date="2020" name="MBio">
        <title>'Candidatus Ethanoperedens,' a Thermophilic Genus of Archaea Mediating the Anaerobic Oxidation of Ethane.</title>
        <authorList>
            <person name="Hahn C.J."/>
            <person name="Laso-Perez R."/>
            <person name="Vulcano F."/>
            <person name="Vaziourakis K.M."/>
            <person name="Stokke R."/>
            <person name="Steen I.H."/>
            <person name="Teske A."/>
            <person name="Boetius A."/>
            <person name="Liebeke M."/>
            <person name="Amann R."/>
            <person name="Knittel K."/>
            <person name="Wegener G."/>
        </authorList>
    </citation>
    <scope>NUCLEOTIDE SEQUENCE</scope>
    <source>
        <strain evidence="1">GoM-Arc1-LC-WB58</strain>
    </source>
</reference>
<comment type="caution">
    <text evidence="1">The sequence shown here is derived from an EMBL/GenBank/DDBJ whole genome shotgun (WGS) entry which is preliminary data.</text>
</comment>
<dbReference type="Proteomes" id="UP000606580">
    <property type="component" value="Unassembled WGS sequence"/>
</dbReference>
<sequence length="55" mass="6606">MKRKILLTNHGISGKEEHGWSQRYTAAYTPRLMYYESCKRWYVPINWSASHFVRG</sequence>
<dbReference type="AlphaFoldDB" id="A0A848DCC0"/>
<protein>
    <submittedName>
        <fullName evidence="1">Uncharacterized protein</fullName>
    </submittedName>
</protein>
<organism evidence="1 2">
    <name type="scientific">Candidatus Ethanoperedens thermophilum</name>
    <dbReference type="NCBI Taxonomy" id="2766897"/>
    <lineage>
        <taxon>Archaea</taxon>
        <taxon>Methanobacteriati</taxon>
        <taxon>Methanobacteriota</taxon>
        <taxon>Stenosarchaea group</taxon>
        <taxon>Methanomicrobia</taxon>
        <taxon>Methanosarcinales</taxon>
        <taxon>Methanosarcinales incertae sedis</taxon>
        <taxon>GOM Arc I cluster</taxon>
        <taxon>Candidatus Ethanoperedens</taxon>
    </lineage>
</organism>
<evidence type="ECO:0000313" key="1">
    <source>
        <dbReference type="EMBL" id="NMG83815.1"/>
    </source>
</evidence>
<name>A0A848DCC0_9EURY</name>
<accession>A0A848DCC0</accession>
<gene>
    <name evidence="1" type="ORF">GIS02_06420</name>
</gene>
<evidence type="ECO:0000313" key="2">
    <source>
        <dbReference type="Proteomes" id="UP000606580"/>
    </source>
</evidence>
<dbReference type="EMBL" id="WNEG01000111">
    <property type="protein sequence ID" value="NMG83815.1"/>
    <property type="molecule type" value="Genomic_DNA"/>
</dbReference>